<evidence type="ECO:0000313" key="1">
    <source>
        <dbReference type="EMBL" id="KAG2882783.1"/>
    </source>
</evidence>
<dbReference type="Proteomes" id="UP000774804">
    <property type="component" value="Unassembled WGS sequence"/>
</dbReference>
<name>A0A8T1AWP8_9STRA</name>
<proteinExistence type="predicted"/>
<dbReference type="VEuPathDB" id="FungiDB:PC110_g21942"/>
<sequence>MPSEPRHTLAARTRVLDAFKQGQDWLLVTHHNAIPATTARRIVDSGSPEVKARGGARASNVKCTLEMEVALVDYGEENCLYTLVQLQQMIAFDFGVSLCTSLTSQKLCGKLYTMKKVRIEPYDETNFNLYCKRLQGRALQGERAVIKLPSSKGKILQVQCAVSTEIGLVHYATQRGTIKMEANAAFVDIYDAVKGHETYQSDFSGLYSPMCNPIEGCFSVLKAKIKSYLALRHDEMLDVPRGQMQDLRMQLLEKAAEHCMSLRLVNRMAHHCAHAVAAAKRFEPMEYGK</sequence>
<dbReference type="EMBL" id="RCMK01001564">
    <property type="protein sequence ID" value="KAG2891917.1"/>
    <property type="molecule type" value="Genomic_DNA"/>
</dbReference>
<evidence type="ECO:0000313" key="2">
    <source>
        <dbReference type="EMBL" id="KAG2891917.1"/>
    </source>
</evidence>
<dbReference type="AlphaFoldDB" id="A0A8T1AWP8"/>
<organism evidence="2 3">
    <name type="scientific">Phytophthora cactorum</name>
    <dbReference type="NCBI Taxonomy" id="29920"/>
    <lineage>
        <taxon>Eukaryota</taxon>
        <taxon>Sar</taxon>
        <taxon>Stramenopiles</taxon>
        <taxon>Oomycota</taxon>
        <taxon>Peronosporomycetes</taxon>
        <taxon>Peronosporales</taxon>
        <taxon>Peronosporaceae</taxon>
        <taxon>Phytophthora</taxon>
    </lineage>
</organism>
<reference evidence="2" key="1">
    <citation type="submission" date="2018-10" db="EMBL/GenBank/DDBJ databases">
        <title>Effector identification in a new, highly contiguous assembly of the strawberry crown rot pathogen Phytophthora cactorum.</title>
        <authorList>
            <person name="Armitage A.D."/>
            <person name="Nellist C.F."/>
            <person name="Bates H."/>
            <person name="Vickerstaff R.J."/>
            <person name="Harrison R.J."/>
        </authorList>
    </citation>
    <scope>NUCLEOTIDE SEQUENCE</scope>
    <source>
        <strain evidence="1">4032</strain>
        <strain evidence="2">4040</strain>
    </source>
</reference>
<evidence type="ECO:0000313" key="3">
    <source>
        <dbReference type="Proteomes" id="UP000736787"/>
    </source>
</evidence>
<evidence type="ECO:0008006" key="4">
    <source>
        <dbReference type="Google" id="ProtNLM"/>
    </source>
</evidence>
<gene>
    <name evidence="1" type="ORF">PC115_g21856</name>
    <name evidence="2" type="ORF">PC117_g24141</name>
</gene>
<dbReference type="EMBL" id="RCMI01001637">
    <property type="protein sequence ID" value="KAG2882783.1"/>
    <property type="molecule type" value="Genomic_DNA"/>
</dbReference>
<accession>A0A8T1AWP8</accession>
<dbReference type="Proteomes" id="UP000736787">
    <property type="component" value="Unassembled WGS sequence"/>
</dbReference>
<comment type="caution">
    <text evidence="2">The sequence shown here is derived from an EMBL/GenBank/DDBJ whole genome shotgun (WGS) entry which is preliminary data.</text>
</comment>
<protein>
    <recommendedName>
        <fullName evidence="4">Tc1-like transposase DDE domain-containing protein</fullName>
    </recommendedName>
</protein>